<dbReference type="Proteomes" id="UP000724874">
    <property type="component" value="Unassembled WGS sequence"/>
</dbReference>
<evidence type="ECO:0000313" key="3">
    <source>
        <dbReference type="EMBL" id="KAF8894229.1"/>
    </source>
</evidence>
<dbReference type="SFLD" id="SFLDG01021">
    <property type="entry name" value="Trichodiene_Synthase_Like"/>
    <property type="match status" value="1"/>
</dbReference>
<keyword evidence="2" id="KW-0456">Lyase</keyword>
<dbReference type="EMBL" id="JADNYJ010000065">
    <property type="protein sequence ID" value="KAF8894229.1"/>
    <property type="molecule type" value="Genomic_DNA"/>
</dbReference>
<sequence>MVNVLGFLQSHLPTRNSLTWSISRIVKQNYSDALYKRIVSDFVKALDYSPPAWRGAEVDITSTVTYKYLLSEFSAFGSDKWIEAISLLAATYGELPYPNHPAEVRLRIARFTWCLIYIDDLGHRNPSVLEAFQQGVLENYEVGETPLQGFRDHLADIYNFWDTVPADCITVGGMEFIIGRLLEINPAIRDMKATTATYSWPNFLREKTGAPAPFAFMIFPKASNVKISTYIQAIEDMKIVINYSNDLLSFYKEELDGETDNYIHNRARATRKPIPETLRDVANEVVAAHYRVTQILQSTDGELAWKQFAVGNLDLYFSGKRYRLGELGF</sequence>
<dbReference type="InterPro" id="IPR024652">
    <property type="entry name" value="Trichodiene_synth"/>
</dbReference>
<dbReference type="Gene3D" id="1.10.600.10">
    <property type="entry name" value="Farnesyl Diphosphate Synthase"/>
    <property type="match status" value="1"/>
</dbReference>
<dbReference type="AlphaFoldDB" id="A0A9P5NLN3"/>
<gene>
    <name evidence="3" type="ORF">CPB84DRAFT_1848565</name>
</gene>
<protein>
    <submittedName>
        <fullName evidence="3">Isoprenoid synthase domain-containing protein</fullName>
    </submittedName>
</protein>
<accession>A0A9P5NLN3</accession>
<dbReference type="GO" id="GO:0016838">
    <property type="term" value="F:carbon-oxygen lyase activity, acting on phosphates"/>
    <property type="evidence" value="ECO:0007669"/>
    <property type="project" value="InterPro"/>
</dbReference>
<name>A0A9P5NLN3_GYMJU</name>
<dbReference type="SFLD" id="SFLDS00005">
    <property type="entry name" value="Isoprenoid_Synthase_Type_I"/>
    <property type="match status" value="1"/>
</dbReference>
<reference evidence="3" key="1">
    <citation type="submission" date="2020-11" db="EMBL/GenBank/DDBJ databases">
        <authorList>
            <consortium name="DOE Joint Genome Institute"/>
            <person name="Ahrendt S."/>
            <person name="Riley R."/>
            <person name="Andreopoulos W."/>
            <person name="LaButti K."/>
            <person name="Pangilinan J."/>
            <person name="Ruiz-duenas F.J."/>
            <person name="Barrasa J.M."/>
            <person name="Sanchez-Garcia M."/>
            <person name="Camarero S."/>
            <person name="Miyauchi S."/>
            <person name="Serrano A."/>
            <person name="Linde D."/>
            <person name="Babiker R."/>
            <person name="Drula E."/>
            <person name="Ayuso-Fernandez I."/>
            <person name="Pacheco R."/>
            <person name="Padilla G."/>
            <person name="Ferreira P."/>
            <person name="Barriuso J."/>
            <person name="Kellner H."/>
            <person name="Castanera R."/>
            <person name="Alfaro M."/>
            <person name="Ramirez L."/>
            <person name="Pisabarro A.G."/>
            <person name="Kuo A."/>
            <person name="Tritt A."/>
            <person name="Lipzen A."/>
            <person name="He G."/>
            <person name="Yan M."/>
            <person name="Ng V."/>
            <person name="Cullen D."/>
            <person name="Martin F."/>
            <person name="Rosso M.-N."/>
            <person name="Henrissat B."/>
            <person name="Hibbett D."/>
            <person name="Martinez A.T."/>
            <person name="Grigoriev I.V."/>
        </authorList>
    </citation>
    <scope>NUCLEOTIDE SEQUENCE</scope>
    <source>
        <strain evidence="3">AH 44721</strain>
    </source>
</reference>
<dbReference type="OrthoDB" id="2998174at2759"/>
<organism evidence="3 4">
    <name type="scientific">Gymnopilus junonius</name>
    <name type="common">Spectacular rustgill mushroom</name>
    <name type="synonym">Gymnopilus spectabilis subsp. junonius</name>
    <dbReference type="NCBI Taxonomy" id="109634"/>
    <lineage>
        <taxon>Eukaryota</taxon>
        <taxon>Fungi</taxon>
        <taxon>Dikarya</taxon>
        <taxon>Basidiomycota</taxon>
        <taxon>Agaricomycotina</taxon>
        <taxon>Agaricomycetes</taxon>
        <taxon>Agaricomycetidae</taxon>
        <taxon>Agaricales</taxon>
        <taxon>Agaricineae</taxon>
        <taxon>Hymenogastraceae</taxon>
        <taxon>Gymnopilus</taxon>
    </lineage>
</organism>
<evidence type="ECO:0000256" key="2">
    <source>
        <dbReference type="ARBA" id="ARBA00023239"/>
    </source>
</evidence>
<evidence type="ECO:0000313" key="4">
    <source>
        <dbReference type="Proteomes" id="UP000724874"/>
    </source>
</evidence>
<dbReference type="SUPFAM" id="SSF48576">
    <property type="entry name" value="Terpenoid synthases"/>
    <property type="match status" value="1"/>
</dbReference>
<proteinExistence type="inferred from homology"/>
<keyword evidence="4" id="KW-1185">Reference proteome</keyword>
<dbReference type="Pfam" id="PF06330">
    <property type="entry name" value="TRI5"/>
    <property type="match status" value="1"/>
</dbReference>
<dbReference type="InterPro" id="IPR008949">
    <property type="entry name" value="Isoprenoid_synthase_dom_sf"/>
</dbReference>
<comment type="similarity">
    <text evidence="1">Belongs to the trichodiene synthase family.</text>
</comment>
<comment type="caution">
    <text evidence="3">The sequence shown here is derived from an EMBL/GenBank/DDBJ whole genome shotgun (WGS) entry which is preliminary data.</text>
</comment>
<evidence type="ECO:0000256" key="1">
    <source>
        <dbReference type="ARBA" id="ARBA00007946"/>
    </source>
</evidence>